<dbReference type="PANTHER" id="PTHR35804:SF1">
    <property type="entry name" value="LYSINE EXPORTER LYSO"/>
    <property type="match status" value="1"/>
</dbReference>
<feature type="transmembrane region" description="Helical" evidence="1">
    <location>
        <begin position="140"/>
        <end position="162"/>
    </location>
</feature>
<dbReference type="PANTHER" id="PTHR35804">
    <property type="entry name" value="LYSINE EXPORTER LYSO"/>
    <property type="match status" value="1"/>
</dbReference>
<dbReference type="InterPro" id="IPR005642">
    <property type="entry name" value="LysO"/>
</dbReference>
<sequence length="308" mass="34010">MDILLGLSIVLAPIFIGYYLGTIFTQIGKYLGKLLTIVLCILLFIMGFKLALIDDLLVKLPKVAFDLTVIVVILSLCNILLLIPYDKLKNKSAHFHQIKVNYLHLFFDISKLILSVIAGVVVGAIYVYFDYSIDHHLLGIYSNIALLLLIFIVGLELGGAKYRLRDVFLNKEAIIISLLFTFSCLVAGVIVSFVLNMNVWRSLAYTSGMGWYSLSSVIVTNAYSPLEGSLMFFIDIAREILALFLVPILMKNYRCTAVTFPGATSLDSSLPIIQKSGGNGVVGLAISFGFLANLYVPVLMVLFTNLSK</sequence>
<keyword evidence="1" id="KW-0472">Membrane</keyword>
<comment type="caution">
    <text evidence="2">The sequence shown here is derived from an EMBL/GenBank/DDBJ whole genome shotgun (WGS) entry which is preliminary data.</text>
</comment>
<dbReference type="GO" id="GO:0015661">
    <property type="term" value="F:L-lysine efflux transmembrane transporter activity"/>
    <property type="evidence" value="ECO:0007669"/>
    <property type="project" value="InterPro"/>
</dbReference>
<protein>
    <recommendedName>
        <fullName evidence="4">Lysine exporter LysO family protein</fullName>
    </recommendedName>
</protein>
<proteinExistence type="predicted"/>
<keyword evidence="3" id="KW-1185">Reference proteome</keyword>
<evidence type="ECO:0000313" key="2">
    <source>
        <dbReference type="EMBL" id="RIY32550.1"/>
    </source>
</evidence>
<feature type="transmembrane region" description="Helical" evidence="1">
    <location>
        <begin position="34"/>
        <end position="52"/>
    </location>
</feature>
<dbReference type="OrthoDB" id="5451742at2"/>
<feature type="transmembrane region" description="Helical" evidence="1">
    <location>
        <begin position="105"/>
        <end position="128"/>
    </location>
</feature>
<feature type="transmembrane region" description="Helical" evidence="1">
    <location>
        <begin position="6"/>
        <end position="27"/>
    </location>
</feature>
<evidence type="ECO:0008006" key="4">
    <source>
        <dbReference type="Google" id="ProtNLM"/>
    </source>
</evidence>
<evidence type="ECO:0000313" key="3">
    <source>
        <dbReference type="Proteomes" id="UP000265691"/>
    </source>
</evidence>
<dbReference type="Pfam" id="PF03956">
    <property type="entry name" value="Lys_export"/>
    <property type="match status" value="1"/>
</dbReference>
<gene>
    <name evidence="2" type="ORF">CKF54_04580</name>
</gene>
<feature type="transmembrane region" description="Helical" evidence="1">
    <location>
        <begin position="281"/>
        <end position="303"/>
    </location>
</feature>
<dbReference type="RefSeq" id="WP_119525195.1">
    <property type="nucleotide sequence ID" value="NZ_NRHC01000052.1"/>
</dbReference>
<organism evidence="2 3">
    <name type="scientific">Psittacicella hinzii</name>
    <dbReference type="NCBI Taxonomy" id="2028575"/>
    <lineage>
        <taxon>Bacteria</taxon>
        <taxon>Pseudomonadati</taxon>
        <taxon>Pseudomonadota</taxon>
        <taxon>Gammaproteobacteria</taxon>
        <taxon>Pasteurellales</taxon>
        <taxon>Psittacicellaceae</taxon>
        <taxon>Psittacicella</taxon>
    </lineage>
</organism>
<dbReference type="GO" id="GO:0005886">
    <property type="term" value="C:plasma membrane"/>
    <property type="evidence" value="ECO:0007669"/>
    <property type="project" value="TreeGrafter"/>
</dbReference>
<feature type="transmembrane region" description="Helical" evidence="1">
    <location>
        <begin position="174"/>
        <end position="197"/>
    </location>
</feature>
<name>A0A3A1Y5A5_9GAMM</name>
<feature type="transmembrane region" description="Helical" evidence="1">
    <location>
        <begin position="64"/>
        <end position="85"/>
    </location>
</feature>
<dbReference type="AlphaFoldDB" id="A0A3A1Y5A5"/>
<reference evidence="2 3" key="1">
    <citation type="submission" date="2017-08" db="EMBL/GenBank/DDBJ databases">
        <title>Reclassification of Bisgaard taxon 37 and 44.</title>
        <authorList>
            <person name="Christensen H."/>
        </authorList>
    </citation>
    <scope>NUCLEOTIDE SEQUENCE [LARGE SCALE GENOMIC DNA]</scope>
    <source>
        <strain evidence="2 3">B96_3</strain>
    </source>
</reference>
<keyword evidence="1" id="KW-0812">Transmembrane</keyword>
<dbReference type="Proteomes" id="UP000265691">
    <property type="component" value="Unassembled WGS sequence"/>
</dbReference>
<dbReference type="EMBL" id="NRHC01000052">
    <property type="protein sequence ID" value="RIY32550.1"/>
    <property type="molecule type" value="Genomic_DNA"/>
</dbReference>
<feature type="transmembrane region" description="Helical" evidence="1">
    <location>
        <begin position="230"/>
        <end position="250"/>
    </location>
</feature>
<accession>A0A3A1Y5A5</accession>
<evidence type="ECO:0000256" key="1">
    <source>
        <dbReference type="SAM" id="Phobius"/>
    </source>
</evidence>
<keyword evidence="1" id="KW-1133">Transmembrane helix</keyword>